<protein>
    <submittedName>
        <fullName evidence="1">Uncharacterized protein</fullName>
    </submittedName>
</protein>
<sequence>MERFKPGMGCCRVWREQVELCCEYGQQLACATTALAYRFDTAPDQVGRFLSDLISTFPDRLAVFLTEAGRAGKVNVFIGVAARSCAALPTKAERHAFRDQIVGQLCAADLSAFDDQMSAEWRRLRGK</sequence>
<dbReference type="Proteomes" id="UP000064029">
    <property type="component" value="Unassembled WGS sequence"/>
</dbReference>
<organism evidence="1 2">
    <name type="scientific">Burkholderia ubonensis</name>
    <dbReference type="NCBI Taxonomy" id="101571"/>
    <lineage>
        <taxon>Bacteria</taxon>
        <taxon>Pseudomonadati</taxon>
        <taxon>Pseudomonadota</taxon>
        <taxon>Betaproteobacteria</taxon>
        <taxon>Burkholderiales</taxon>
        <taxon>Burkholderiaceae</taxon>
        <taxon>Burkholderia</taxon>
        <taxon>Burkholderia cepacia complex</taxon>
    </lineage>
</organism>
<dbReference type="AlphaFoldDB" id="A0A103RHI7"/>
<dbReference type="RefSeq" id="WP_059751531.1">
    <property type="nucleotide sequence ID" value="NZ_CP013414.1"/>
</dbReference>
<evidence type="ECO:0000313" key="2">
    <source>
        <dbReference type="Proteomes" id="UP000064029"/>
    </source>
</evidence>
<name>A0A103RHI7_9BURK</name>
<reference evidence="1 2" key="1">
    <citation type="submission" date="2015-11" db="EMBL/GenBank/DDBJ databases">
        <title>Expanding the genomic diversity of Burkholderia species for the development of highly accurate diagnostics.</title>
        <authorList>
            <person name="Sahl J."/>
            <person name="Keim P."/>
            <person name="Wagner D."/>
        </authorList>
    </citation>
    <scope>NUCLEOTIDE SEQUENCE [LARGE SCALE GENOMIC DNA]</scope>
    <source>
        <strain evidence="1 2">MSMB2036</strain>
    </source>
</reference>
<dbReference type="EMBL" id="LOXM01000118">
    <property type="protein sequence ID" value="KVG67945.1"/>
    <property type="molecule type" value="Genomic_DNA"/>
</dbReference>
<evidence type="ECO:0000313" key="1">
    <source>
        <dbReference type="EMBL" id="KVG67945.1"/>
    </source>
</evidence>
<comment type="caution">
    <text evidence="1">The sequence shown here is derived from an EMBL/GenBank/DDBJ whole genome shotgun (WGS) entry which is preliminary data.</text>
</comment>
<accession>A0A103RHI7</accession>
<dbReference type="OrthoDB" id="9013812at2"/>
<gene>
    <name evidence="1" type="ORF">WJ33_24115</name>
</gene>
<proteinExistence type="predicted"/>